<evidence type="ECO:0000313" key="2">
    <source>
        <dbReference type="Proteomes" id="UP001345219"/>
    </source>
</evidence>
<name>A0AAN7L3N5_9MYRT</name>
<protein>
    <submittedName>
        <fullName evidence="1">Uncharacterized protein</fullName>
    </submittedName>
</protein>
<comment type="caution">
    <text evidence="1">The sequence shown here is derived from an EMBL/GenBank/DDBJ whole genome shotgun (WGS) entry which is preliminary data.</text>
</comment>
<sequence>MSTCTAVSPRFSPEKRDGLSILSIEERLQGEYGIVNRTAIEVTHAADGAMAPTGTTRCYLPALTAGVDVVQFSIHSHQNEQHDESGDKIKAPIWLRQRHHCVCIIVKQGSRNFPK</sequence>
<gene>
    <name evidence="1" type="ORF">SAY87_023544</name>
</gene>
<evidence type="ECO:0000313" key="1">
    <source>
        <dbReference type="EMBL" id="KAK4775583.1"/>
    </source>
</evidence>
<dbReference type="Proteomes" id="UP001345219">
    <property type="component" value="Chromosome 18"/>
</dbReference>
<dbReference type="EMBL" id="JAXIOK010000003">
    <property type="protein sequence ID" value="KAK4775583.1"/>
    <property type="molecule type" value="Genomic_DNA"/>
</dbReference>
<organism evidence="1 2">
    <name type="scientific">Trapa incisa</name>
    <dbReference type="NCBI Taxonomy" id="236973"/>
    <lineage>
        <taxon>Eukaryota</taxon>
        <taxon>Viridiplantae</taxon>
        <taxon>Streptophyta</taxon>
        <taxon>Embryophyta</taxon>
        <taxon>Tracheophyta</taxon>
        <taxon>Spermatophyta</taxon>
        <taxon>Magnoliopsida</taxon>
        <taxon>eudicotyledons</taxon>
        <taxon>Gunneridae</taxon>
        <taxon>Pentapetalae</taxon>
        <taxon>rosids</taxon>
        <taxon>malvids</taxon>
        <taxon>Myrtales</taxon>
        <taxon>Lythraceae</taxon>
        <taxon>Trapa</taxon>
    </lineage>
</organism>
<proteinExistence type="predicted"/>
<keyword evidence="2" id="KW-1185">Reference proteome</keyword>
<accession>A0AAN7L3N5</accession>
<dbReference type="AlphaFoldDB" id="A0AAN7L3N5"/>
<reference evidence="1 2" key="1">
    <citation type="journal article" date="2023" name="Hortic Res">
        <title>Pangenome of water caltrop reveals structural variations and asymmetric subgenome divergence after allopolyploidization.</title>
        <authorList>
            <person name="Zhang X."/>
            <person name="Chen Y."/>
            <person name="Wang L."/>
            <person name="Yuan Y."/>
            <person name="Fang M."/>
            <person name="Shi L."/>
            <person name="Lu R."/>
            <person name="Comes H.P."/>
            <person name="Ma Y."/>
            <person name="Chen Y."/>
            <person name="Huang G."/>
            <person name="Zhou Y."/>
            <person name="Zheng Z."/>
            <person name="Qiu Y."/>
        </authorList>
    </citation>
    <scope>NUCLEOTIDE SEQUENCE [LARGE SCALE GENOMIC DNA]</scope>
    <source>
        <tissue evidence="1">Roots</tissue>
    </source>
</reference>